<name>A0A1M6MSI5_9CLOT</name>
<evidence type="ECO:0000259" key="5">
    <source>
        <dbReference type="PROSITE" id="PS50075"/>
    </source>
</evidence>
<organism evidence="7 8">
    <name type="scientific">Clostridium cavendishii DSM 21758</name>
    <dbReference type="NCBI Taxonomy" id="1121302"/>
    <lineage>
        <taxon>Bacteria</taxon>
        <taxon>Bacillati</taxon>
        <taxon>Bacillota</taxon>
        <taxon>Clostridia</taxon>
        <taxon>Eubacteriales</taxon>
        <taxon>Clostridiaceae</taxon>
        <taxon>Clostridium</taxon>
    </lineage>
</organism>
<feature type="domain" description="Carrier" evidence="5">
    <location>
        <begin position="700"/>
        <end position="775"/>
    </location>
</feature>
<dbReference type="PANTHER" id="PTHR43775">
    <property type="entry name" value="FATTY ACID SYNTHASE"/>
    <property type="match status" value="1"/>
</dbReference>
<protein>
    <submittedName>
        <fullName evidence="7">Ketoacyl-synthetase C-terminal extension</fullName>
    </submittedName>
</protein>
<dbReference type="Pfam" id="PF00109">
    <property type="entry name" value="ketoacyl-synt"/>
    <property type="match status" value="1"/>
</dbReference>
<dbReference type="CDD" id="cd00833">
    <property type="entry name" value="PKS"/>
    <property type="match status" value="1"/>
</dbReference>
<dbReference type="PROSITE" id="PS50075">
    <property type="entry name" value="CARRIER"/>
    <property type="match status" value="1"/>
</dbReference>
<dbReference type="PANTHER" id="PTHR43775:SF37">
    <property type="entry name" value="SI:DKEY-61P9.11"/>
    <property type="match status" value="1"/>
</dbReference>
<evidence type="ECO:0000256" key="2">
    <source>
        <dbReference type="ARBA" id="ARBA00022553"/>
    </source>
</evidence>
<dbReference type="GO" id="GO:0005737">
    <property type="term" value="C:cytoplasm"/>
    <property type="evidence" value="ECO:0007669"/>
    <property type="project" value="TreeGrafter"/>
</dbReference>
<dbReference type="GO" id="GO:0004312">
    <property type="term" value="F:fatty acid synthase activity"/>
    <property type="evidence" value="ECO:0007669"/>
    <property type="project" value="TreeGrafter"/>
</dbReference>
<keyword evidence="1" id="KW-0596">Phosphopantetheine</keyword>
<dbReference type="InterPro" id="IPR009081">
    <property type="entry name" value="PP-bd_ACP"/>
</dbReference>
<dbReference type="Proteomes" id="UP000184310">
    <property type="component" value="Unassembled WGS sequence"/>
</dbReference>
<dbReference type="OrthoDB" id="9765680at2"/>
<dbReference type="GO" id="GO:0005886">
    <property type="term" value="C:plasma membrane"/>
    <property type="evidence" value="ECO:0007669"/>
    <property type="project" value="TreeGrafter"/>
</dbReference>
<dbReference type="Pfam" id="PF22621">
    <property type="entry name" value="CurL-like_PKS_C"/>
    <property type="match status" value="1"/>
</dbReference>
<dbReference type="Pfam" id="PF02801">
    <property type="entry name" value="Ketoacyl-synt_C"/>
    <property type="match status" value="1"/>
</dbReference>
<dbReference type="InterPro" id="IPR014030">
    <property type="entry name" value="Ketoacyl_synth_N"/>
</dbReference>
<keyword evidence="4" id="KW-0175">Coiled coil</keyword>
<dbReference type="SUPFAM" id="SSF47336">
    <property type="entry name" value="ACP-like"/>
    <property type="match status" value="1"/>
</dbReference>
<dbReference type="InterPro" id="IPR026935">
    <property type="entry name" value="BtrH_N"/>
</dbReference>
<dbReference type="PROSITE" id="PS52004">
    <property type="entry name" value="KS3_2"/>
    <property type="match status" value="1"/>
</dbReference>
<keyword evidence="8" id="KW-1185">Reference proteome</keyword>
<dbReference type="STRING" id="1121302.SAMN02745163_02747"/>
<dbReference type="InterPro" id="IPR020841">
    <property type="entry name" value="PKS_Beta-ketoAc_synthase_dom"/>
</dbReference>
<accession>A0A1M6MSI5</accession>
<dbReference type="Gene3D" id="3.40.47.10">
    <property type="match status" value="1"/>
</dbReference>
<dbReference type="SMART" id="SM00825">
    <property type="entry name" value="PKS_KS"/>
    <property type="match status" value="1"/>
</dbReference>
<gene>
    <name evidence="7" type="ORF">SAMN02745163_02747</name>
</gene>
<dbReference type="Pfam" id="PF14399">
    <property type="entry name" value="BtrH_N"/>
    <property type="match status" value="1"/>
</dbReference>
<keyword evidence="3" id="KW-0808">Transferase</keyword>
<proteinExistence type="predicted"/>
<reference evidence="7 8" key="1">
    <citation type="submission" date="2016-11" db="EMBL/GenBank/DDBJ databases">
        <authorList>
            <person name="Jaros S."/>
            <person name="Januszkiewicz K."/>
            <person name="Wedrychowicz H."/>
        </authorList>
    </citation>
    <scope>NUCLEOTIDE SEQUENCE [LARGE SCALE GENOMIC DNA]</scope>
    <source>
        <strain evidence="7 8">DSM 21758</strain>
    </source>
</reference>
<dbReference type="InterPro" id="IPR036736">
    <property type="entry name" value="ACP-like_sf"/>
</dbReference>
<dbReference type="Pfam" id="PF00550">
    <property type="entry name" value="PP-binding"/>
    <property type="match status" value="1"/>
</dbReference>
<dbReference type="Gene3D" id="1.10.1200.10">
    <property type="entry name" value="ACP-like"/>
    <property type="match status" value="1"/>
</dbReference>
<dbReference type="Gene3D" id="1.10.1240.100">
    <property type="match status" value="1"/>
</dbReference>
<feature type="coiled-coil region" evidence="4">
    <location>
        <begin position="774"/>
        <end position="801"/>
    </location>
</feature>
<dbReference type="InterPro" id="IPR050091">
    <property type="entry name" value="PKS_NRPS_Biosynth_Enz"/>
</dbReference>
<dbReference type="GO" id="GO:0071770">
    <property type="term" value="P:DIM/DIP cell wall layer assembly"/>
    <property type="evidence" value="ECO:0007669"/>
    <property type="project" value="TreeGrafter"/>
</dbReference>
<dbReference type="InterPro" id="IPR016039">
    <property type="entry name" value="Thiolase-like"/>
</dbReference>
<evidence type="ECO:0000313" key="8">
    <source>
        <dbReference type="Proteomes" id="UP000184310"/>
    </source>
</evidence>
<dbReference type="RefSeq" id="WP_072988691.1">
    <property type="nucleotide sequence ID" value="NZ_FQZB01000011.1"/>
</dbReference>
<evidence type="ECO:0000256" key="3">
    <source>
        <dbReference type="ARBA" id="ARBA00022679"/>
    </source>
</evidence>
<evidence type="ECO:0000256" key="1">
    <source>
        <dbReference type="ARBA" id="ARBA00022450"/>
    </source>
</evidence>
<keyword evidence="2" id="KW-0597">Phosphoprotein</keyword>
<sequence>MDKVKKYILSQIANENIPRNDAKEMLKEFIQSSKTMGKKVEEDIAIIGMAGKYPASDNLEKYWYNLKNGINCVSHIPEQRREDSNVLYSLFISGQGKMVFPNIDTYHIGGYLNEIDKFDASFFQIPPNEAKAMDPFQRLFLETVYNTIEEAGYAADKLSGENIGIFAGRDHTVTPYYKLFTSDDHPMKFTGSLTSIMTSRISYIFNFKGPSMVIDTSCSSGLVAVHEACKSLCNHECSMAIAGGISLDILPATFNGMSMITSSVHKVQTFSEDADGTIFSEGVGAILLKPLKIALMDGDHIHAIIKGSAVNNVGATSGLATPSRQAEEELLISAWKDAKIEPESISYVEAHGSATSIGDPIEIKAITSAFRRFSRQNQFCAIGTSKSNIGHTAAASGIASLTKVILSIKNEIIPPSINFIRPNKYVDFTQSAVYINDKIERWKTKDKPRRAGVSSFGFSGTNCHVVVEEAPMVLKENGFTLNDIQESYIFLLSAKSIQSLFKSIENYNTYLVDKNDKIEDICYTSAVGRNHYNYRLAIIIKTKDELIQIIKSLLSSIVDIEDYESKIFSEKLFWGDYKSNIHFGFIKEINKNLYSLNEIGVKENIFTNSFCYEVCKAYVNGAMIEWKELYKGYKYNRVSLPLYPFFYKRYWFEPDEVGVEKLTVSKDIRLSCEKVDGQDRSSIGKTLNKKDTILIGKSENIITPIEKVIGNIWGKILGFEEVNVNDHFYNLGGSSILAIRLIENINVYFNTNITIKEFLEYPTVFELSLYVSSLSISNQELNTYDNQKNKEENKNEAESNTEDNNLIVPVRLYSLNHLNLTNNYTWSQLDCYERGIAIQCEKIDFKLINYFNFMVGVRKGFNLSKLGYSNFELQDKFKSNENLSIVDEVLQLCGLKVKAFSVSQEENVCERIAQIIDKEEMAMVLFDEYYIFYSNFYKIKHTDHLTIVNGYDKKRELFNIVNHNHMEVNLGKEISYSTFSVSFDVMEEIYRERSAEYKKVLVIDPIEDKPISTQNIKEEYLRIINYIAKSLHKGSALDLLEQIIRDEDNYFLEKNLNKLYLQLGGLELTLKCILRSYNGPNYKKIQMECSQIVKLAGSIIDRYSISVFRKKMLNFESLSKEFDQIQNLINDVFNTILTDNGII</sequence>
<evidence type="ECO:0000313" key="7">
    <source>
        <dbReference type="EMBL" id="SHJ86431.1"/>
    </source>
</evidence>
<dbReference type="EMBL" id="FQZB01000011">
    <property type="protein sequence ID" value="SHJ86431.1"/>
    <property type="molecule type" value="Genomic_DNA"/>
</dbReference>
<dbReference type="GO" id="GO:0006633">
    <property type="term" value="P:fatty acid biosynthetic process"/>
    <property type="evidence" value="ECO:0007669"/>
    <property type="project" value="TreeGrafter"/>
</dbReference>
<evidence type="ECO:0000256" key="4">
    <source>
        <dbReference type="SAM" id="Coils"/>
    </source>
</evidence>
<dbReference type="SUPFAM" id="SSF53901">
    <property type="entry name" value="Thiolase-like"/>
    <property type="match status" value="1"/>
</dbReference>
<dbReference type="AlphaFoldDB" id="A0A1M6MSI5"/>
<evidence type="ECO:0000259" key="6">
    <source>
        <dbReference type="PROSITE" id="PS52004"/>
    </source>
</evidence>
<feature type="domain" description="Ketosynthase family 3 (KS3)" evidence="6">
    <location>
        <begin position="41"/>
        <end position="469"/>
    </location>
</feature>
<dbReference type="InterPro" id="IPR014031">
    <property type="entry name" value="Ketoacyl_synth_C"/>
</dbReference>